<organism evidence="2 3">
    <name type="scientific">Thalassotalea agarivorans</name>
    <name type="common">Thalassomonas agarivorans</name>
    <dbReference type="NCBI Taxonomy" id="349064"/>
    <lineage>
        <taxon>Bacteria</taxon>
        <taxon>Pseudomonadati</taxon>
        <taxon>Pseudomonadota</taxon>
        <taxon>Gammaproteobacteria</taxon>
        <taxon>Alteromonadales</taxon>
        <taxon>Colwelliaceae</taxon>
        <taxon>Thalassotalea</taxon>
    </lineage>
</organism>
<gene>
    <name evidence="2" type="ORF">SAMN05660429_01981</name>
</gene>
<dbReference type="AlphaFoldDB" id="A0A1I0EX37"/>
<sequence length="105" mass="10896">MNHLYLGIKGQVVAINKSTGQIVWQTKLKTSSITNVCIEQDKIFAHAGGHLFCLDAALGSILWTNKLSGLGYGSCLFAVPGQGQAVYATQQANAANASSGANAAT</sequence>
<evidence type="ECO:0000259" key="1">
    <source>
        <dbReference type="Pfam" id="PF13360"/>
    </source>
</evidence>
<accession>A0A1I0EX37</accession>
<dbReference type="OrthoDB" id="675304at2"/>
<protein>
    <submittedName>
        <fullName evidence="2">PQQ-like domain-containing protein</fullName>
    </submittedName>
</protein>
<dbReference type="Pfam" id="PF13360">
    <property type="entry name" value="PQQ_2"/>
    <property type="match status" value="1"/>
</dbReference>
<dbReference type="Proteomes" id="UP000199308">
    <property type="component" value="Unassembled WGS sequence"/>
</dbReference>
<dbReference type="InterPro" id="IPR002372">
    <property type="entry name" value="PQQ_rpt_dom"/>
</dbReference>
<dbReference type="SUPFAM" id="SSF50998">
    <property type="entry name" value="Quinoprotein alcohol dehydrogenase-like"/>
    <property type="match status" value="1"/>
</dbReference>
<dbReference type="Gene3D" id="2.130.10.10">
    <property type="entry name" value="YVTN repeat-like/Quinoprotein amine dehydrogenase"/>
    <property type="match status" value="1"/>
</dbReference>
<dbReference type="EMBL" id="FOHK01000008">
    <property type="protein sequence ID" value="SET50206.1"/>
    <property type="molecule type" value="Genomic_DNA"/>
</dbReference>
<dbReference type="InterPro" id="IPR015943">
    <property type="entry name" value="WD40/YVTN_repeat-like_dom_sf"/>
</dbReference>
<name>A0A1I0EX37_THASX</name>
<dbReference type="InterPro" id="IPR011047">
    <property type="entry name" value="Quinoprotein_ADH-like_sf"/>
</dbReference>
<reference evidence="2 3" key="1">
    <citation type="submission" date="2016-10" db="EMBL/GenBank/DDBJ databases">
        <authorList>
            <person name="de Groot N.N."/>
        </authorList>
    </citation>
    <scope>NUCLEOTIDE SEQUENCE [LARGE SCALE GENOMIC DNA]</scope>
    <source>
        <strain evidence="2 3">DSM 19706</strain>
    </source>
</reference>
<evidence type="ECO:0000313" key="3">
    <source>
        <dbReference type="Proteomes" id="UP000199308"/>
    </source>
</evidence>
<proteinExistence type="predicted"/>
<dbReference type="RefSeq" id="WP_093329690.1">
    <property type="nucleotide sequence ID" value="NZ_AP027363.1"/>
</dbReference>
<evidence type="ECO:0000313" key="2">
    <source>
        <dbReference type="EMBL" id="SET50206.1"/>
    </source>
</evidence>
<feature type="domain" description="Pyrrolo-quinoline quinone repeat" evidence="1">
    <location>
        <begin position="9"/>
        <end position="79"/>
    </location>
</feature>
<dbReference type="STRING" id="349064.SAMN05660429_01981"/>
<keyword evidence="3" id="KW-1185">Reference proteome</keyword>